<keyword evidence="3" id="KW-1185">Reference proteome</keyword>
<dbReference type="RefSeq" id="WP_373955000.1">
    <property type="nucleotide sequence ID" value="NZ_JBHDLN010000011.1"/>
</dbReference>
<dbReference type="Proteomes" id="UP001575622">
    <property type="component" value="Unassembled WGS sequence"/>
</dbReference>
<dbReference type="Gene3D" id="3.90.79.10">
    <property type="entry name" value="Nucleoside Triphosphate Pyrophosphohydrolase"/>
    <property type="match status" value="1"/>
</dbReference>
<proteinExistence type="predicted"/>
<dbReference type="EMBL" id="JBHDLN010000011">
    <property type="protein sequence ID" value="MFB0844795.1"/>
    <property type="molecule type" value="Genomic_DNA"/>
</dbReference>
<feature type="domain" description="Nudix hydrolase" evidence="1">
    <location>
        <begin position="31"/>
        <end position="176"/>
    </location>
</feature>
<dbReference type="InterPro" id="IPR000086">
    <property type="entry name" value="NUDIX_hydrolase_dom"/>
</dbReference>
<dbReference type="PANTHER" id="PTHR10885">
    <property type="entry name" value="ISOPENTENYL-DIPHOSPHATE DELTA-ISOMERASE"/>
    <property type="match status" value="1"/>
</dbReference>
<protein>
    <submittedName>
        <fullName evidence="2">NUDIX domain-containing protein</fullName>
    </submittedName>
</protein>
<organism evidence="2 3">
    <name type="scientific">Paenibacillus oleatilyticus</name>
    <dbReference type="NCBI Taxonomy" id="2594886"/>
    <lineage>
        <taxon>Bacteria</taxon>
        <taxon>Bacillati</taxon>
        <taxon>Bacillota</taxon>
        <taxon>Bacilli</taxon>
        <taxon>Bacillales</taxon>
        <taxon>Paenibacillaceae</taxon>
        <taxon>Paenibacillus</taxon>
    </lineage>
</organism>
<evidence type="ECO:0000259" key="1">
    <source>
        <dbReference type="PROSITE" id="PS51462"/>
    </source>
</evidence>
<gene>
    <name evidence="2" type="ORF">ACEU3E_21660</name>
</gene>
<dbReference type="SUPFAM" id="SSF55811">
    <property type="entry name" value="Nudix"/>
    <property type="match status" value="1"/>
</dbReference>
<dbReference type="PROSITE" id="PS51462">
    <property type="entry name" value="NUDIX"/>
    <property type="match status" value="1"/>
</dbReference>
<dbReference type="Pfam" id="PF00293">
    <property type="entry name" value="NUDIX"/>
    <property type="match status" value="1"/>
</dbReference>
<evidence type="ECO:0000313" key="3">
    <source>
        <dbReference type="Proteomes" id="UP001575622"/>
    </source>
</evidence>
<reference evidence="2 3" key="1">
    <citation type="submission" date="2024-09" db="EMBL/GenBank/DDBJ databases">
        <authorList>
            <person name="Makale K.P.P."/>
            <person name="Makhzoum A."/>
            <person name="Rantong G."/>
            <person name="Rahube T.O."/>
        </authorList>
    </citation>
    <scope>NUCLEOTIDE SEQUENCE [LARGE SCALE GENOMIC DNA]</scope>
    <source>
        <strain evidence="2 3">KM_D13</strain>
    </source>
</reference>
<name>A0ABV4V7X3_9BACL</name>
<dbReference type="CDD" id="cd04692">
    <property type="entry name" value="NUDIX_Hydrolase"/>
    <property type="match status" value="1"/>
</dbReference>
<evidence type="ECO:0000313" key="2">
    <source>
        <dbReference type="EMBL" id="MFB0844795.1"/>
    </source>
</evidence>
<comment type="caution">
    <text evidence="2">The sequence shown here is derived from an EMBL/GenBank/DDBJ whole genome shotgun (WGS) entry which is preliminary data.</text>
</comment>
<dbReference type="InterPro" id="IPR015797">
    <property type="entry name" value="NUDIX_hydrolase-like_dom_sf"/>
</dbReference>
<dbReference type="PANTHER" id="PTHR10885:SF0">
    <property type="entry name" value="ISOPENTENYL-DIPHOSPHATE DELTA-ISOMERASE"/>
    <property type="match status" value="1"/>
</dbReference>
<sequence>MTPSDEIFDIFDERMNPAGQASRSEVHARGLWHQTFHCWIVDPADGDTDAVLLFQERHPGKDTFPSLLDTSCAGHLLAGEAVEDGVRELEEELGLSVPFEALVPCGLFAEEDVISDACIDREFCHVFLHVNRQPLTQYRLQPEEVTGLYRVPLEQVRKLAQGTLSEPIRIAGVASDENGVPVPVERIVGPADFVPHPGAYYELVLKAIDRIGKSAL</sequence>
<accession>A0ABV4V7X3</accession>